<dbReference type="EMBL" id="GGEC01075542">
    <property type="protein sequence ID" value="MBX56026.1"/>
    <property type="molecule type" value="Transcribed_RNA"/>
</dbReference>
<protein>
    <submittedName>
        <fullName evidence="1">Uncharacterized protein</fullName>
    </submittedName>
</protein>
<organism evidence="1">
    <name type="scientific">Rhizophora mucronata</name>
    <name type="common">Asiatic mangrove</name>
    <dbReference type="NCBI Taxonomy" id="61149"/>
    <lineage>
        <taxon>Eukaryota</taxon>
        <taxon>Viridiplantae</taxon>
        <taxon>Streptophyta</taxon>
        <taxon>Embryophyta</taxon>
        <taxon>Tracheophyta</taxon>
        <taxon>Spermatophyta</taxon>
        <taxon>Magnoliopsida</taxon>
        <taxon>eudicotyledons</taxon>
        <taxon>Gunneridae</taxon>
        <taxon>Pentapetalae</taxon>
        <taxon>rosids</taxon>
        <taxon>fabids</taxon>
        <taxon>Malpighiales</taxon>
        <taxon>Rhizophoraceae</taxon>
        <taxon>Rhizophora</taxon>
    </lineage>
</organism>
<proteinExistence type="predicted"/>
<sequence length="12" mass="1652">MVKTFFFFFYKF</sequence>
<evidence type="ECO:0000313" key="1">
    <source>
        <dbReference type="EMBL" id="MBX56026.1"/>
    </source>
</evidence>
<name>A0A2P2PMR0_RHIMU</name>
<accession>A0A2P2PMR0</accession>
<reference evidence="1" key="1">
    <citation type="submission" date="2018-02" db="EMBL/GenBank/DDBJ databases">
        <title>Rhizophora mucronata_Transcriptome.</title>
        <authorList>
            <person name="Meera S.P."/>
            <person name="Sreeshan A."/>
            <person name="Augustine A."/>
        </authorList>
    </citation>
    <scope>NUCLEOTIDE SEQUENCE</scope>
    <source>
        <tissue evidence="1">Leaf</tissue>
    </source>
</reference>